<dbReference type="Proteomes" id="UP001062443">
    <property type="component" value="Unassembled WGS sequence"/>
</dbReference>
<dbReference type="Pfam" id="PF00754">
    <property type="entry name" value="F5_F8_type_C"/>
    <property type="match status" value="1"/>
</dbReference>
<keyword evidence="3" id="KW-1185">Reference proteome</keyword>
<accession>A0ABQ0QKW5</accession>
<reference evidence="2" key="1">
    <citation type="submission" date="2013-04" db="EMBL/GenBank/DDBJ databases">
        <title>The genome sequencing project of 58 acetic acid bacteria.</title>
        <authorList>
            <person name="Okamoto-Kainuma A."/>
            <person name="Ishikawa M."/>
            <person name="Umino S."/>
            <person name="Koizumi Y."/>
            <person name="Shiwa Y."/>
            <person name="Yoshikawa H."/>
            <person name="Matsutani M."/>
            <person name="Matsushita K."/>
        </authorList>
    </citation>
    <scope>NUCLEOTIDE SEQUENCE</scope>
    <source>
        <strain evidence="2">NBRC 106556</strain>
    </source>
</reference>
<dbReference type="PANTHER" id="PTHR45713">
    <property type="entry name" value="FTP DOMAIN-CONTAINING PROTEIN"/>
    <property type="match status" value="1"/>
</dbReference>
<dbReference type="Gene3D" id="2.60.120.260">
    <property type="entry name" value="Galactose-binding domain-like"/>
    <property type="match status" value="1"/>
</dbReference>
<dbReference type="EMBL" id="BAQB01000027">
    <property type="protein sequence ID" value="GBR48331.1"/>
    <property type="molecule type" value="Genomic_DNA"/>
</dbReference>
<evidence type="ECO:0000313" key="3">
    <source>
        <dbReference type="Proteomes" id="UP001062443"/>
    </source>
</evidence>
<dbReference type="RefSeq" id="WP_068173631.1">
    <property type="nucleotide sequence ID" value="NZ_BAQB01000027.1"/>
</dbReference>
<dbReference type="PANTHER" id="PTHR45713:SF6">
    <property type="entry name" value="F5_8 TYPE C DOMAIN-CONTAINING PROTEIN"/>
    <property type="match status" value="1"/>
</dbReference>
<gene>
    <name evidence="2" type="ORF">AA106556_1762</name>
</gene>
<evidence type="ECO:0000313" key="2">
    <source>
        <dbReference type="EMBL" id="GBR48331.1"/>
    </source>
</evidence>
<dbReference type="SUPFAM" id="SSF49785">
    <property type="entry name" value="Galactose-binding domain-like"/>
    <property type="match status" value="1"/>
</dbReference>
<evidence type="ECO:0000259" key="1">
    <source>
        <dbReference type="PROSITE" id="PS50022"/>
    </source>
</evidence>
<organism evidence="2 3">
    <name type="scientific">Neokomagataea tanensis NBRC 106556</name>
    <dbReference type="NCBI Taxonomy" id="1223519"/>
    <lineage>
        <taxon>Bacteria</taxon>
        <taxon>Pseudomonadati</taxon>
        <taxon>Pseudomonadota</taxon>
        <taxon>Alphaproteobacteria</taxon>
        <taxon>Acetobacterales</taxon>
        <taxon>Acetobacteraceae</taxon>
        <taxon>Neokomagataea</taxon>
    </lineage>
</organism>
<feature type="domain" description="F5/8 type C" evidence="1">
    <location>
        <begin position="1"/>
        <end position="142"/>
    </location>
</feature>
<name>A0ABQ0QKW5_9PROT</name>
<comment type="caution">
    <text evidence="2">The sequence shown here is derived from an EMBL/GenBank/DDBJ whole genome shotgun (WGS) entry which is preliminary data.</text>
</comment>
<sequence>MIDLALGKPATQSSKHPEILLPLTVDAAHANCPDSPDAHFQTNAEWFPWWQVDLEERCVISEVVLYNTAFWPERARMFSILLSQDSHTWEEVFSKTDHSVFGDNDDTAYKVTFPKPVTGRFVRVRLDNWDHLHLKSVRIHGEPSREALPTPTQETRISSPEGVAVFATNYNEEDTFLPVYINNFLNFTPENCHIFINFPKSRKIPTDILTPNPRVHVFNGVIERKKWGGTLLLGHMESYGEALRTLGKIDYFCTCASNGLFIRLFDFAAAVKRLELKDDAPVGMARPYLIDADLKTLSTEGDDMWVWNNLKNSRALEDYVEAEFGITKFSLNQIEGLFAETSEWNHIYFRINEITKCNECLGTPVFETPALEEFFPVTFFRHFGKGRFTNICHMLWVPMREVTFPDLLELVKKLPVHMCQVKWFSRDLASTPTAALSHTWSRALLEKLSRDETPQTYHDRFLDRILIQSFSDAVRKNEVYTPLTRLWRSDARWGRIQWIYSSLLPQGEKTRVSPAFPGTPTHENGTSSAWILPADPMQDGLQYEAIISEEPSATTLDLQVSGEHEAFGRHEWGNTRAILFLSPLAGEKAQVFRLSLRRPFEYVHEQLMHNVRRSDGQSNLVWPLIMHEDQGDMRHFYFLRPKEHKGEIWIGIPAFLRTSIVLELAFGIEGY</sequence>
<dbReference type="InterPro" id="IPR000421">
    <property type="entry name" value="FA58C"/>
</dbReference>
<dbReference type="PROSITE" id="PS50022">
    <property type="entry name" value="FA58C_3"/>
    <property type="match status" value="1"/>
</dbReference>
<protein>
    <recommendedName>
        <fullName evidence="1">F5/8 type C domain-containing protein</fullName>
    </recommendedName>
</protein>
<dbReference type="InterPro" id="IPR051941">
    <property type="entry name" value="BG_Antigen-Binding_Lectin"/>
</dbReference>
<dbReference type="InterPro" id="IPR008979">
    <property type="entry name" value="Galactose-bd-like_sf"/>
</dbReference>
<proteinExistence type="predicted"/>